<comment type="caution">
    <text evidence="2">The sequence shown here is derived from an EMBL/GenBank/DDBJ whole genome shotgun (WGS) entry which is preliminary data.</text>
</comment>
<evidence type="ECO:0000256" key="1">
    <source>
        <dbReference type="SAM" id="MobiDB-lite"/>
    </source>
</evidence>
<dbReference type="Proteomes" id="UP000814176">
    <property type="component" value="Unassembled WGS sequence"/>
</dbReference>
<feature type="region of interest" description="Disordered" evidence="1">
    <location>
        <begin position="298"/>
        <end position="321"/>
    </location>
</feature>
<dbReference type="GeneID" id="71998732"/>
<feature type="compositionally biased region" description="Polar residues" evidence="1">
    <location>
        <begin position="303"/>
        <end position="321"/>
    </location>
</feature>
<name>A0ABQ8KUT1_9APHY</name>
<organism evidence="2 3">
    <name type="scientific">Rhodofomes roseus</name>
    <dbReference type="NCBI Taxonomy" id="34475"/>
    <lineage>
        <taxon>Eukaryota</taxon>
        <taxon>Fungi</taxon>
        <taxon>Dikarya</taxon>
        <taxon>Basidiomycota</taxon>
        <taxon>Agaricomycotina</taxon>
        <taxon>Agaricomycetes</taxon>
        <taxon>Polyporales</taxon>
        <taxon>Rhodofomes</taxon>
    </lineage>
</organism>
<reference evidence="2 3" key="1">
    <citation type="journal article" date="2021" name="Environ. Microbiol.">
        <title>Gene family expansions and transcriptome signatures uncover fungal adaptations to wood decay.</title>
        <authorList>
            <person name="Hage H."/>
            <person name="Miyauchi S."/>
            <person name="Viragh M."/>
            <person name="Drula E."/>
            <person name="Min B."/>
            <person name="Chaduli D."/>
            <person name="Navarro D."/>
            <person name="Favel A."/>
            <person name="Norest M."/>
            <person name="Lesage-Meessen L."/>
            <person name="Balint B."/>
            <person name="Merenyi Z."/>
            <person name="de Eugenio L."/>
            <person name="Morin E."/>
            <person name="Martinez A.T."/>
            <person name="Baldrian P."/>
            <person name="Stursova M."/>
            <person name="Martinez M.J."/>
            <person name="Novotny C."/>
            <person name="Magnuson J.K."/>
            <person name="Spatafora J.W."/>
            <person name="Maurice S."/>
            <person name="Pangilinan J."/>
            <person name="Andreopoulos W."/>
            <person name="LaButti K."/>
            <person name="Hundley H."/>
            <person name="Na H."/>
            <person name="Kuo A."/>
            <person name="Barry K."/>
            <person name="Lipzen A."/>
            <person name="Henrissat B."/>
            <person name="Riley R."/>
            <person name="Ahrendt S."/>
            <person name="Nagy L.G."/>
            <person name="Grigoriev I.V."/>
            <person name="Martin F."/>
            <person name="Rosso M.N."/>
        </authorList>
    </citation>
    <scope>NUCLEOTIDE SEQUENCE [LARGE SCALE GENOMIC DNA]</scope>
    <source>
        <strain evidence="2 3">CIRM-BRFM 1785</strain>
    </source>
</reference>
<gene>
    <name evidence="2" type="ORF">C8Q71DRAFT_350814</name>
</gene>
<evidence type="ECO:0000313" key="2">
    <source>
        <dbReference type="EMBL" id="KAH9841841.1"/>
    </source>
</evidence>
<protein>
    <submittedName>
        <fullName evidence="2">Uncharacterized protein</fullName>
    </submittedName>
</protein>
<keyword evidence="3" id="KW-1185">Reference proteome</keyword>
<sequence length="321" mass="36120">MGVASPAHRDASPDPRIWTLLPIHPRVGVHVLAVRRARLPHSMESHIRYTDISDCKFNAYEVSVDSIFGEIHRIRSLDFCTEDDLRRTWLETREAKPTPHLQTLIVKHSSGPMLSGYPSRRQLEPFLAANVTGELAPALTRLETQRFGFRLSSLKLTTLRHLTLSQAMDFPRSGVCEFLETVAHMPLLESLVVRQAISPVQTPPPAPPHAQRTLFLRHLRSLVLEEDGRVCAAVLKRMELSALSQLSVQFRNCHNIHTRHDVVTCVDQLMARFPPVRNVRGLRLVHTAHVASHKKYGYRGTNAPRTASSLARPTSTTAVHP</sequence>
<proteinExistence type="predicted"/>
<accession>A0ABQ8KUT1</accession>
<evidence type="ECO:0000313" key="3">
    <source>
        <dbReference type="Proteomes" id="UP000814176"/>
    </source>
</evidence>
<dbReference type="RefSeq" id="XP_047783140.1">
    <property type="nucleotide sequence ID" value="XM_047918000.1"/>
</dbReference>
<dbReference type="EMBL" id="JADCUA010000003">
    <property type="protein sequence ID" value="KAH9841841.1"/>
    <property type="molecule type" value="Genomic_DNA"/>
</dbReference>